<keyword evidence="1 5" id="KW-0689">Ribosomal protein</keyword>
<evidence type="ECO:0000256" key="2">
    <source>
        <dbReference type="ARBA" id="ARBA00023274"/>
    </source>
</evidence>
<dbReference type="GO" id="GO:1990904">
    <property type="term" value="C:ribonucleoprotein complex"/>
    <property type="evidence" value="ECO:0007669"/>
    <property type="project" value="UniProtKB-KW"/>
</dbReference>
<dbReference type="Pfam" id="PF17135">
    <property type="entry name" value="Ribosomal_L18"/>
    <property type="match status" value="1"/>
</dbReference>
<evidence type="ECO:0000259" key="4">
    <source>
        <dbReference type="Pfam" id="PF17135"/>
    </source>
</evidence>
<evidence type="ECO:0000313" key="5">
    <source>
        <dbReference type="EMBL" id="KAK1306868.1"/>
    </source>
</evidence>
<dbReference type="Proteomes" id="UP001180020">
    <property type="component" value="Unassembled WGS sequence"/>
</dbReference>
<organism evidence="5 6">
    <name type="scientific">Acorus calamus</name>
    <name type="common">Sweet flag</name>
    <dbReference type="NCBI Taxonomy" id="4465"/>
    <lineage>
        <taxon>Eukaryota</taxon>
        <taxon>Viridiplantae</taxon>
        <taxon>Streptophyta</taxon>
        <taxon>Embryophyta</taxon>
        <taxon>Tracheophyta</taxon>
        <taxon>Spermatophyta</taxon>
        <taxon>Magnoliopsida</taxon>
        <taxon>Liliopsida</taxon>
        <taxon>Acoraceae</taxon>
        <taxon>Acorus</taxon>
    </lineage>
</organism>
<sequence length="147" mass="17062">MSEHDHSTHLLLDMHCERVTNNNKLLQELKKVRFDQISDLLESVLCARGHPTVHKGIDLVALKSGDIYLVKVPREEDREQFNAVILKRLFMSNTNKPPISISRLANLMSGKVRLSSQHRIQSSDDPSSQREQQQQWKKFRIRPQTKP</sequence>
<evidence type="ECO:0000256" key="3">
    <source>
        <dbReference type="SAM" id="MobiDB-lite"/>
    </source>
</evidence>
<gene>
    <name evidence="5" type="primary">RPL18C</name>
    <name evidence="5" type="ORF">QJS10_CPA10g00184</name>
</gene>
<feature type="domain" description="Large ribosomal subunit protein uL15/eL18" evidence="4">
    <location>
        <begin position="78"/>
        <end position="111"/>
    </location>
</feature>
<evidence type="ECO:0000256" key="1">
    <source>
        <dbReference type="ARBA" id="ARBA00022980"/>
    </source>
</evidence>
<feature type="compositionally biased region" description="Polar residues" evidence="3">
    <location>
        <begin position="115"/>
        <end position="136"/>
    </location>
</feature>
<dbReference type="AlphaFoldDB" id="A0AAV9DZR8"/>
<accession>A0AAV9DZR8</accession>
<feature type="region of interest" description="Disordered" evidence="3">
    <location>
        <begin position="115"/>
        <end position="147"/>
    </location>
</feature>
<evidence type="ECO:0000313" key="6">
    <source>
        <dbReference type="Proteomes" id="UP001180020"/>
    </source>
</evidence>
<feature type="compositionally biased region" description="Basic residues" evidence="3">
    <location>
        <begin position="137"/>
        <end position="147"/>
    </location>
</feature>
<dbReference type="InterPro" id="IPR021131">
    <property type="entry name" value="Ribosomal_uL15/eL18"/>
</dbReference>
<dbReference type="GO" id="GO:0005840">
    <property type="term" value="C:ribosome"/>
    <property type="evidence" value="ECO:0007669"/>
    <property type="project" value="UniProtKB-KW"/>
</dbReference>
<keyword evidence="2" id="KW-0687">Ribonucleoprotein</keyword>
<reference evidence="5" key="1">
    <citation type="journal article" date="2023" name="Nat. Commun.">
        <title>Diploid and tetraploid genomes of Acorus and the evolution of monocots.</title>
        <authorList>
            <person name="Ma L."/>
            <person name="Liu K.W."/>
            <person name="Li Z."/>
            <person name="Hsiao Y.Y."/>
            <person name="Qi Y."/>
            <person name="Fu T."/>
            <person name="Tang G.D."/>
            <person name="Zhang D."/>
            <person name="Sun W.H."/>
            <person name="Liu D.K."/>
            <person name="Li Y."/>
            <person name="Chen G.Z."/>
            <person name="Liu X.D."/>
            <person name="Liao X.Y."/>
            <person name="Jiang Y.T."/>
            <person name="Yu X."/>
            <person name="Hao Y."/>
            <person name="Huang J."/>
            <person name="Zhao X.W."/>
            <person name="Ke S."/>
            <person name="Chen Y.Y."/>
            <person name="Wu W.L."/>
            <person name="Hsu J.L."/>
            <person name="Lin Y.F."/>
            <person name="Huang M.D."/>
            <person name="Li C.Y."/>
            <person name="Huang L."/>
            <person name="Wang Z.W."/>
            <person name="Zhao X."/>
            <person name="Zhong W.Y."/>
            <person name="Peng D.H."/>
            <person name="Ahmad S."/>
            <person name="Lan S."/>
            <person name="Zhang J.S."/>
            <person name="Tsai W.C."/>
            <person name="Van de Peer Y."/>
            <person name="Liu Z.J."/>
        </authorList>
    </citation>
    <scope>NUCLEOTIDE SEQUENCE</scope>
    <source>
        <strain evidence="5">CP</strain>
    </source>
</reference>
<dbReference type="EMBL" id="JAUJYO010000010">
    <property type="protein sequence ID" value="KAK1306868.1"/>
    <property type="molecule type" value="Genomic_DNA"/>
</dbReference>
<protein>
    <submittedName>
        <fullName evidence="5">60S ribosomal protein L18-3</fullName>
    </submittedName>
</protein>
<name>A0AAV9DZR8_ACOCL</name>
<reference evidence="5" key="2">
    <citation type="submission" date="2023-06" db="EMBL/GenBank/DDBJ databases">
        <authorList>
            <person name="Ma L."/>
            <person name="Liu K.-W."/>
            <person name="Li Z."/>
            <person name="Hsiao Y.-Y."/>
            <person name="Qi Y."/>
            <person name="Fu T."/>
            <person name="Tang G."/>
            <person name="Zhang D."/>
            <person name="Sun W.-H."/>
            <person name="Liu D.-K."/>
            <person name="Li Y."/>
            <person name="Chen G.-Z."/>
            <person name="Liu X.-D."/>
            <person name="Liao X.-Y."/>
            <person name="Jiang Y.-T."/>
            <person name="Yu X."/>
            <person name="Hao Y."/>
            <person name="Huang J."/>
            <person name="Zhao X.-W."/>
            <person name="Ke S."/>
            <person name="Chen Y.-Y."/>
            <person name="Wu W.-L."/>
            <person name="Hsu J.-L."/>
            <person name="Lin Y.-F."/>
            <person name="Huang M.-D."/>
            <person name="Li C.-Y."/>
            <person name="Huang L."/>
            <person name="Wang Z.-W."/>
            <person name="Zhao X."/>
            <person name="Zhong W.-Y."/>
            <person name="Peng D.-H."/>
            <person name="Ahmad S."/>
            <person name="Lan S."/>
            <person name="Zhang J.-S."/>
            <person name="Tsai W.-C."/>
            <person name="Van De Peer Y."/>
            <person name="Liu Z.-J."/>
        </authorList>
    </citation>
    <scope>NUCLEOTIDE SEQUENCE</scope>
    <source>
        <strain evidence="5">CP</strain>
        <tissue evidence="5">Leaves</tissue>
    </source>
</reference>
<dbReference type="Gene3D" id="3.100.10.10">
    <property type="match status" value="1"/>
</dbReference>
<proteinExistence type="predicted"/>
<keyword evidence="6" id="KW-1185">Reference proteome</keyword>
<comment type="caution">
    <text evidence="5">The sequence shown here is derived from an EMBL/GenBank/DDBJ whole genome shotgun (WGS) entry which is preliminary data.</text>
</comment>